<dbReference type="Gene3D" id="1.10.260.40">
    <property type="entry name" value="lambda repressor-like DNA-binding domains"/>
    <property type="match status" value="1"/>
</dbReference>
<dbReference type="RefSeq" id="WP_203686575.1">
    <property type="nucleotide sequence ID" value="NZ_BONT01000062.1"/>
</dbReference>
<dbReference type="SMART" id="SM00530">
    <property type="entry name" value="HTH_XRE"/>
    <property type="match status" value="1"/>
</dbReference>
<feature type="compositionally biased region" description="Low complexity" evidence="1">
    <location>
        <begin position="175"/>
        <end position="184"/>
    </location>
</feature>
<dbReference type="CDD" id="cd00093">
    <property type="entry name" value="HTH_XRE"/>
    <property type="match status" value="1"/>
</dbReference>
<feature type="transmembrane region" description="Helical" evidence="2">
    <location>
        <begin position="278"/>
        <end position="302"/>
    </location>
</feature>
<feature type="region of interest" description="Disordered" evidence="1">
    <location>
        <begin position="305"/>
        <end position="324"/>
    </location>
</feature>
<organism evidence="4 5">
    <name type="scientific">Phytomonospora endophytica</name>
    <dbReference type="NCBI Taxonomy" id="714109"/>
    <lineage>
        <taxon>Bacteria</taxon>
        <taxon>Bacillati</taxon>
        <taxon>Actinomycetota</taxon>
        <taxon>Actinomycetes</taxon>
        <taxon>Micromonosporales</taxon>
        <taxon>Micromonosporaceae</taxon>
        <taxon>Phytomonospora</taxon>
    </lineage>
</organism>
<dbReference type="EMBL" id="JACHGT010000001">
    <property type="protein sequence ID" value="MBB6032246.1"/>
    <property type="molecule type" value="Genomic_DNA"/>
</dbReference>
<dbReference type="InterPro" id="IPR010982">
    <property type="entry name" value="Lambda_DNA-bd_dom_sf"/>
</dbReference>
<keyword evidence="5" id="KW-1185">Reference proteome</keyword>
<feature type="region of interest" description="Disordered" evidence="1">
    <location>
        <begin position="205"/>
        <end position="250"/>
    </location>
</feature>
<keyword evidence="2" id="KW-1133">Transmembrane helix</keyword>
<evidence type="ECO:0000313" key="4">
    <source>
        <dbReference type="EMBL" id="MBB6032246.1"/>
    </source>
</evidence>
<keyword evidence="2" id="KW-0812">Transmembrane</keyword>
<proteinExistence type="predicted"/>
<evidence type="ECO:0000259" key="3">
    <source>
        <dbReference type="PROSITE" id="PS50943"/>
    </source>
</evidence>
<feature type="region of interest" description="Disordered" evidence="1">
    <location>
        <begin position="145"/>
        <end position="193"/>
    </location>
</feature>
<feature type="domain" description="HTH cro/C1-type" evidence="3">
    <location>
        <begin position="12"/>
        <end position="66"/>
    </location>
</feature>
<reference evidence="4 5" key="1">
    <citation type="submission" date="2020-08" db="EMBL/GenBank/DDBJ databases">
        <title>Genomic Encyclopedia of Type Strains, Phase IV (KMG-IV): sequencing the most valuable type-strain genomes for metagenomic binning, comparative biology and taxonomic classification.</title>
        <authorList>
            <person name="Goeker M."/>
        </authorList>
    </citation>
    <scope>NUCLEOTIDE SEQUENCE [LARGE SCALE GENOMIC DNA]</scope>
    <source>
        <strain evidence="4 5">YIM 65646</strain>
    </source>
</reference>
<dbReference type="PROSITE" id="PS50943">
    <property type="entry name" value="HTH_CROC1"/>
    <property type="match status" value="1"/>
</dbReference>
<accession>A0A841F7Q7</accession>
<feature type="compositionally biased region" description="Low complexity" evidence="1">
    <location>
        <begin position="208"/>
        <end position="224"/>
    </location>
</feature>
<sequence>MAVEDENFGGRLRRLRTEAGLSIAEFAERTKYSKGYISKIETGAKPPNPELARCCDEALDASGALLELAPEDASGGPAEAVAAVAAGMGAGGSEPVPDPPVTEAAAEPAEASPAEAAAVVAADLAGPARVTLAEAFTHEPAVLIPAQNSGPTWPPEPPPVTSPAPAPEAEPEPAGPFSAWAASPPEAPAPEKDSLLALTDPTHEDADAAPAAGASSEAPATSAPGTPPALARPSSESPTAESAVLPSSPGTALALREADAPVESAVPVAVVPSQRRRLILAGLAVLLVAVAVAGAFLLLHLAGEERPPTDGRVHPAVPGQEQPE</sequence>
<dbReference type="AlphaFoldDB" id="A0A841F7Q7"/>
<evidence type="ECO:0000256" key="2">
    <source>
        <dbReference type="SAM" id="Phobius"/>
    </source>
</evidence>
<name>A0A841F7Q7_9ACTN</name>
<dbReference type="Pfam" id="PF13560">
    <property type="entry name" value="HTH_31"/>
    <property type="match status" value="1"/>
</dbReference>
<feature type="compositionally biased region" description="Pro residues" evidence="1">
    <location>
        <begin position="152"/>
        <end position="168"/>
    </location>
</feature>
<dbReference type="GO" id="GO:0003677">
    <property type="term" value="F:DNA binding"/>
    <property type="evidence" value="ECO:0007669"/>
    <property type="project" value="InterPro"/>
</dbReference>
<gene>
    <name evidence="4" type="ORF">HNR73_000088</name>
</gene>
<dbReference type="SUPFAM" id="SSF47413">
    <property type="entry name" value="lambda repressor-like DNA-binding domains"/>
    <property type="match status" value="1"/>
</dbReference>
<comment type="caution">
    <text evidence="4">The sequence shown here is derived from an EMBL/GenBank/DDBJ whole genome shotgun (WGS) entry which is preliminary data.</text>
</comment>
<dbReference type="InterPro" id="IPR001387">
    <property type="entry name" value="Cro/C1-type_HTH"/>
</dbReference>
<keyword evidence="2" id="KW-0472">Membrane</keyword>
<protein>
    <submittedName>
        <fullName evidence="4">Transcriptional regulator with XRE-family HTH domain</fullName>
    </submittedName>
</protein>
<dbReference type="Proteomes" id="UP000548476">
    <property type="component" value="Unassembled WGS sequence"/>
</dbReference>
<evidence type="ECO:0000256" key="1">
    <source>
        <dbReference type="SAM" id="MobiDB-lite"/>
    </source>
</evidence>
<evidence type="ECO:0000313" key="5">
    <source>
        <dbReference type="Proteomes" id="UP000548476"/>
    </source>
</evidence>